<evidence type="ECO:0000256" key="1">
    <source>
        <dbReference type="ARBA" id="ARBA00008887"/>
    </source>
</evidence>
<gene>
    <name evidence="3" type="ORF">niasHT_035486</name>
</gene>
<dbReference type="EMBL" id="JBICBT010001198">
    <property type="protein sequence ID" value="KAL3078717.1"/>
    <property type="molecule type" value="Genomic_DNA"/>
</dbReference>
<dbReference type="AlphaFoldDB" id="A0ABD2IHX1"/>
<reference evidence="3 4" key="1">
    <citation type="submission" date="2024-10" db="EMBL/GenBank/DDBJ databases">
        <authorList>
            <person name="Kim D."/>
        </authorList>
    </citation>
    <scope>NUCLEOTIDE SEQUENCE [LARGE SCALE GENOMIC DNA]</scope>
    <source>
        <strain evidence="3">BH-2024</strain>
    </source>
</reference>
<comment type="caution">
    <text evidence="3">The sequence shown here is derived from an EMBL/GenBank/DDBJ whole genome shotgun (WGS) entry which is preliminary data.</text>
</comment>
<dbReference type="Pfam" id="PF12774">
    <property type="entry name" value="AAA_6"/>
    <property type="match status" value="1"/>
</dbReference>
<sequence length="123" mass="13746">MQSTLATLLGESLSSFSKLFIENIQHEELMAWMDLYPAQIIGIVSMCGGAVQWNLGFEYLAIQEKLVQTPLTDRWYLTMTDALHCRRGVNSFGPAETGKTESVKALGHQLGRFVLVLSNDTKH</sequence>
<dbReference type="Proteomes" id="UP001620626">
    <property type="component" value="Unassembled WGS sequence"/>
</dbReference>
<dbReference type="InterPro" id="IPR026983">
    <property type="entry name" value="DHC"/>
</dbReference>
<dbReference type="InterPro" id="IPR035699">
    <property type="entry name" value="AAA_6"/>
</dbReference>
<dbReference type="PANTHER" id="PTHR46532:SF4">
    <property type="entry name" value="AAA+ ATPASE DOMAIN-CONTAINING PROTEIN"/>
    <property type="match status" value="1"/>
</dbReference>
<dbReference type="PANTHER" id="PTHR46532">
    <property type="entry name" value="MALE FERTILITY FACTOR KL5"/>
    <property type="match status" value="1"/>
</dbReference>
<evidence type="ECO:0000259" key="2">
    <source>
        <dbReference type="Pfam" id="PF12774"/>
    </source>
</evidence>
<feature type="domain" description="Dynein heavy chain hydrolytic ATP-binding dynein motor region" evidence="2">
    <location>
        <begin position="56"/>
        <end position="119"/>
    </location>
</feature>
<evidence type="ECO:0000313" key="3">
    <source>
        <dbReference type="EMBL" id="KAL3078717.1"/>
    </source>
</evidence>
<organism evidence="3 4">
    <name type="scientific">Heterodera trifolii</name>
    <dbReference type="NCBI Taxonomy" id="157864"/>
    <lineage>
        <taxon>Eukaryota</taxon>
        <taxon>Metazoa</taxon>
        <taxon>Ecdysozoa</taxon>
        <taxon>Nematoda</taxon>
        <taxon>Chromadorea</taxon>
        <taxon>Rhabditida</taxon>
        <taxon>Tylenchina</taxon>
        <taxon>Tylenchomorpha</taxon>
        <taxon>Tylenchoidea</taxon>
        <taxon>Heteroderidae</taxon>
        <taxon>Heteroderinae</taxon>
        <taxon>Heterodera</taxon>
    </lineage>
</organism>
<proteinExistence type="inferred from homology"/>
<protein>
    <recommendedName>
        <fullName evidence="2">Dynein heavy chain hydrolytic ATP-binding dynein motor region domain-containing protein</fullName>
    </recommendedName>
</protein>
<dbReference type="InterPro" id="IPR027417">
    <property type="entry name" value="P-loop_NTPase"/>
</dbReference>
<keyword evidence="4" id="KW-1185">Reference proteome</keyword>
<name>A0ABD2IHX1_9BILA</name>
<evidence type="ECO:0000313" key="4">
    <source>
        <dbReference type="Proteomes" id="UP001620626"/>
    </source>
</evidence>
<comment type="similarity">
    <text evidence="1">Belongs to the dynein heavy chain family.</text>
</comment>
<dbReference type="Gene3D" id="3.40.50.300">
    <property type="entry name" value="P-loop containing nucleotide triphosphate hydrolases"/>
    <property type="match status" value="1"/>
</dbReference>
<accession>A0ABD2IHX1</accession>